<evidence type="ECO:0000313" key="2">
    <source>
        <dbReference type="EMBL" id="NOJ81561.1"/>
    </source>
</evidence>
<dbReference type="Proteomes" id="UP000533080">
    <property type="component" value="Unassembled WGS sequence"/>
</dbReference>
<dbReference type="GO" id="GO:0004180">
    <property type="term" value="F:carboxypeptidase activity"/>
    <property type="evidence" value="ECO:0007669"/>
    <property type="project" value="UniProtKB-KW"/>
</dbReference>
<sequence length="296" mass="31355">MHRAPSRGFIPLSCPAVLEGRGRSHETWENTMRLKNALSRGLPLMLLGASLACSACSDGGPSGPGPSGEREKNVVKGKATDTAGKPLAGVEVVADNQVLYNSDVVGVTGADGTYRLELGQAATTWNASARLKRDFNGRSYTFELHPTNATPFAGNEGAVRDFSWKLTGAKPEGGVYGSGVYFDLRDYVDPSDPDQAVTREHIELTLTPTGPLVDGSAGTPTTARGSNTPDGFGLPDVALGRYTVTGRYAPPGQAVRPLVVRVQGEETYTESVTVDFKPVIEGGDGPYRLDVELKFP</sequence>
<evidence type="ECO:0000256" key="1">
    <source>
        <dbReference type="SAM" id="MobiDB-lite"/>
    </source>
</evidence>
<keyword evidence="2" id="KW-0378">Hydrolase</keyword>
<organism evidence="2 3">
    <name type="scientific">Myxococcus xanthus</name>
    <dbReference type="NCBI Taxonomy" id="34"/>
    <lineage>
        <taxon>Bacteria</taxon>
        <taxon>Pseudomonadati</taxon>
        <taxon>Myxococcota</taxon>
        <taxon>Myxococcia</taxon>
        <taxon>Myxococcales</taxon>
        <taxon>Cystobacterineae</taxon>
        <taxon>Myxococcaceae</taxon>
        <taxon>Myxococcus</taxon>
    </lineage>
</organism>
<dbReference type="AlphaFoldDB" id="A0A7Y4IM00"/>
<gene>
    <name evidence="2" type="ORF">HNV28_25050</name>
</gene>
<evidence type="ECO:0000313" key="3">
    <source>
        <dbReference type="Proteomes" id="UP000533080"/>
    </source>
</evidence>
<accession>A0A7Y4IM00</accession>
<proteinExistence type="predicted"/>
<feature type="region of interest" description="Disordered" evidence="1">
    <location>
        <begin position="208"/>
        <end position="232"/>
    </location>
</feature>
<keyword evidence="2" id="KW-0121">Carboxypeptidase</keyword>
<comment type="caution">
    <text evidence="2">The sequence shown here is derived from an EMBL/GenBank/DDBJ whole genome shotgun (WGS) entry which is preliminary data.</text>
</comment>
<feature type="compositionally biased region" description="Polar residues" evidence="1">
    <location>
        <begin position="218"/>
        <end position="229"/>
    </location>
</feature>
<protein>
    <submittedName>
        <fullName evidence="2">Carboxypeptidase regulatory-like domain-containing protein</fullName>
    </submittedName>
</protein>
<reference evidence="2 3" key="1">
    <citation type="submission" date="2020-05" db="EMBL/GenBank/DDBJ databases">
        <authorList>
            <person name="Whitworth D."/>
        </authorList>
    </citation>
    <scope>NUCLEOTIDE SEQUENCE [LARGE SCALE GENOMIC DNA]</scope>
    <source>
        <strain evidence="2 3">AM005</strain>
    </source>
</reference>
<feature type="region of interest" description="Disordered" evidence="1">
    <location>
        <begin position="57"/>
        <end position="80"/>
    </location>
</feature>
<name>A0A7Y4IM00_MYXXA</name>
<keyword evidence="2" id="KW-0645">Protease</keyword>
<dbReference type="EMBL" id="JABFNT010000092">
    <property type="protein sequence ID" value="NOJ81561.1"/>
    <property type="molecule type" value="Genomic_DNA"/>
</dbReference>